<name>A0A9D1GZV2_9ACTN</name>
<protein>
    <recommendedName>
        <fullName evidence="3">Tetratricopeptide repeat protein</fullName>
    </recommendedName>
</protein>
<dbReference type="SUPFAM" id="SSF48452">
    <property type="entry name" value="TPR-like"/>
    <property type="match status" value="1"/>
</dbReference>
<sequence>MPELTAEAIEVRDLVAQVAGNLERRRGVWAPTLERARQLAATITDPISGPDARMRIATIDHLLALRADQPGEALRLLDECLAGIEGLRALHRERGSEEAEFTRLNDHEWGVRLNRCQVLQVLGDWDGARDDVQRSLAMADASLQPHHHRSASLVSAVAIGLEREEFAEALALAQDNVRLCREHQPDAMGTALLTLAQVQARLGDNAAATTNADRAEPLIIDDPTAMANLHQLRALVAMAQRDLTGAEHHFADYAAHTADHHEVMDRHHRHEAATGRAFLLHSRGDLRGARKEYLAEVERARAGDDPVRLAGALCQLSGVTQDIALSKLSLTRITGRRRTMHEQALAEVDQASEHAEAAGRRHLTAGLDVQWAKYVAQYQQFVDPHDLRSVQRGLERCLPATVFLHHATFSVSTASGRRAMAHRHAAEAFTIAFALAFVLGAKEVVAELIELRCAAGQFRVDVEATRDEESPTSNDIVELGDLDDDAGGADTLGPADTAGAPAGVLLAPPPPLLFDPGRIVLTEAFGQASRRYGLPADDRSPVASW</sequence>
<accession>A0A9D1GZV2</accession>
<organism evidence="1 2">
    <name type="scientific">Candidatus Avipropionibacterium avicola</name>
    <dbReference type="NCBI Taxonomy" id="2840701"/>
    <lineage>
        <taxon>Bacteria</taxon>
        <taxon>Bacillati</taxon>
        <taxon>Actinomycetota</taxon>
        <taxon>Actinomycetes</taxon>
        <taxon>Propionibacteriales</taxon>
        <taxon>Propionibacteriaceae</taxon>
        <taxon>Propionibacteriaceae incertae sedis</taxon>
        <taxon>Candidatus Avipropionibacterium</taxon>
    </lineage>
</organism>
<comment type="caution">
    <text evidence="1">The sequence shown here is derived from an EMBL/GenBank/DDBJ whole genome shotgun (WGS) entry which is preliminary data.</text>
</comment>
<evidence type="ECO:0000313" key="1">
    <source>
        <dbReference type="EMBL" id="HIT76207.1"/>
    </source>
</evidence>
<dbReference type="EMBL" id="DVLP01000338">
    <property type="protein sequence ID" value="HIT76207.1"/>
    <property type="molecule type" value="Genomic_DNA"/>
</dbReference>
<dbReference type="Proteomes" id="UP000886842">
    <property type="component" value="Unassembled WGS sequence"/>
</dbReference>
<reference evidence="1" key="2">
    <citation type="journal article" date="2021" name="PeerJ">
        <title>Extensive microbial diversity within the chicken gut microbiome revealed by metagenomics and culture.</title>
        <authorList>
            <person name="Gilroy R."/>
            <person name="Ravi A."/>
            <person name="Getino M."/>
            <person name="Pursley I."/>
            <person name="Horton D.L."/>
            <person name="Alikhan N.F."/>
            <person name="Baker D."/>
            <person name="Gharbi K."/>
            <person name="Hall N."/>
            <person name="Watson M."/>
            <person name="Adriaenssens E.M."/>
            <person name="Foster-Nyarko E."/>
            <person name="Jarju S."/>
            <person name="Secka A."/>
            <person name="Antonio M."/>
            <person name="Oren A."/>
            <person name="Chaudhuri R.R."/>
            <person name="La Ragione R."/>
            <person name="Hildebrand F."/>
            <person name="Pallen M.J."/>
        </authorList>
    </citation>
    <scope>NUCLEOTIDE SEQUENCE</scope>
    <source>
        <strain evidence="1">ChiGjej1B1-24693</strain>
    </source>
</reference>
<dbReference type="AlphaFoldDB" id="A0A9D1GZV2"/>
<dbReference type="InterPro" id="IPR011990">
    <property type="entry name" value="TPR-like_helical_dom_sf"/>
</dbReference>
<gene>
    <name evidence="1" type="ORF">IAA98_11520</name>
</gene>
<evidence type="ECO:0000313" key="2">
    <source>
        <dbReference type="Proteomes" id="UP000886842"/>
    </source>
</evidence>
<proteinExistence type="predicted"/>
<dbReference type="Gene3D" id="1.25.40.10">
    <property type="entry name" value="Tetratricopeptide repeat domain"/>
    <property type="match status" value="1"/>
</dbReference>
<reference evidence="1" key="1">
    <citation type="submission" date="2020-10" db="EMBL/GenBank/DDBJ databases">
        <authorList>
            <person name="Gilroy R."/>
        </authorList>
    </citation>
    <scope>NUCLEOTIDE SEQUENCE</scope>
    <source>
        <strain evidence="1">ChiGjej1B1-24693</strain>
    </source>
</reference>
<evidence type="ECO:0008006" key="3">
    <source>
        <dbReference type="Google" id="ProtNLM"/>
    </source>
</evidence>